<protein>
    <recommendedName>
        <fullName evidence="2">pyridoxal kinase</fullName>
        <ecNumber evidence="2">2.7.1.35</ecNumber>
    </recommendedName>
</protein>
<evidence type="ECO:0000256" key="4">
    <source>
        <dbReference type="ARBA" id="ARBA00022741"/>
    </source>
</evidence>
<dbReference type="Gene3D" id="3.40.1190.20">
    <property type="match status" value="1"/>
</dbReference>
<evidence type="ECO:0000256" key="1">
    <source>
        <dbReference type="ARBA" id="ARBA00008805"/>
    </source>
</evidence>
<feature type="domain" description="Pyridoxamine kinase/Phosphomethylpyrimidine kinase" evidence="7">
    <location>
        <begin position="86"/>
        <end position="270"/>
    </location>
</feature>
<evidence type="ECO:0000256" key="3">
    <source>
        <dbReference type="ARBA" id="ARBA00022679"/>
    </source>
</evidence>
<accession>A0AAW1QXW3</accession>
<evidence type="ECO:0000256" key="2">
    <source>
        <dbReference type="ARBA" id="ARBA00012104"/>
    </source>
</evidence>
<dbReference type="CDD" id="cd01173">
    <property type="entry name" value="pyridoxal_pyridoxamine_kinase"/>
    <property type="match status" value="1"/>
</dbReference>
<evidence type="ECO:0000256" key="6">
    <source>
        <dbReference type="ARBA" id="ARBA00022840"/>
    </source>
</evidence>
<sequence>MPEAATRPPSVLSIQSHVVHGYVGNKCAVLPLNLLGFEVDPINSVQFSNHTGYPTKSGTVGTGKDLWDLVTGLQENQLLNYTHLLTGYIGSETLLETIAKTIKAIREVNPDATYVCDPVMGDSALGEDGRMYVSKGLLGVYRDLIIPLATVITPNQYEAELLSGRTIKTQKDAVEVCRDLRQRGPTTVVITSLHLESDPNTLIILATTSHEQETGSSQELRLVLPRKKAYFTGTGDLLSALLLAWLHKHPSNLKLAVELAIAGLQAVLGRTIAAAGDAVTATELSSEVMRARELRLVESLHLLPKPDVQYHAEPADG</sequence>
<dbReference type="GO" id="GO:0008478">
    <property type="term" value="F:pyridoxal kinase activity"/>
    <property type="evidence" value="ECO:0007669"/>
    <property type="project" value="UniProtKB-EC"/>
</dbReference>
<evidence type="ECO:0000256" key="5">
    <source>
        <dbReference type="ARBA" id="ARBA00022777"/>
    </source>
</evidence>
<evidence type="ECO:0000313" key="8">
    <source>
        <dbReference type="EMBL" id="KAK9825962.1"/>
    </source>
</evidence>
<reference evidence="8 9" key="1">
    <citation type="journal article" date="2024" name="Nat. Commun.">
        <title>Phylogenomics reveals the evolutionary origins of lichenization in chlorophyte algae.</title>
        <authorList>
            <person name="Puginier C."/>
            <person name="Libourel C."/>
            <person name="Otte J."/>
            <person name="Skaloud P."/>
            <person name="Haon M."/>
            <person name="Grisel S."/>
            <person name="Petersen M."/>
            <person name="Berrin J.G."/>
            <person name="Delaux P.M."/>
            <person name="Dal Grande F."/>
            <person name="Keller J."/>
        </authorList>
    </citation>
    <scope>NUCLEOTIDE SEQUENCE [LARGE SCALE GENOMIC DNA]</scope>
    <source>
        <strain evidence="8 9">SAG 2145</strain>
    </source>
</reference>
<organism evidence="8 9">
    <name type="scientific">Apatococcus lobatus</name>
    <dbReference type="NCBI Taxonomy" id="904363"/>
    <lineage>
        <taxon>Eukaryota</taxon>
        <taxon>Viridiplantae</taxon>
        <taxon>Chlorophyta</taxon>
        <taxon>core chlorophytes</taxon>
        <taxon>Trebouxiophyceae</taxon>
        <taxon>Chlorellales</taxon>
        <taxon>Chlorellaceae</taxon>
        <taxon>Apatococcus</taxon>
    </lineage>
</organism>
<proteinExistence type="inferred from homology"/>
<name>A0AAW1QXW3_9CHLO</name>
<comment type="caution">
    <text evidence="8">The sequence shown here is derived from an EMBL/GenBank/DDBJ whole genome shotgun (WGS) entry which is preliminary data.</text>
</comment>
<dbReference type="EMBL" id="JALJOS010000022">
    <property type="protein sequence ID" value="KAK9825962.1"/>
    <property type="molecule type" value="Genomic_DNA"/>
</dbReference>
<gene>
    <name evidence="8" type="ORF">WJX74_001552</name>
</gene>
<keyword evidence="5" id="KW-0418">Kinase</keyword>
<dbReference type="Pfam" id="PF08543">
    <property type="entry name" value="Phos_pyr_kin"/>
    <property type="match status" value="1"/>
</dbReference>
<dbReference type="InterPro" id="IPR029056">
    <property type="entry name" value="Ribokinase-like"/>
</dbReference>
<dbReference type="PANTHER" id="PTHR10534">
    <property type="entry name" value="PYRIDOXAL KINASE"/>
    <property type="match status" value="1"/>
</dbReference>
<dbReference type="NCBIfam" id="TIGR00687">
    <property type="entry name" value="pyridox_kin"/>
    <property type="match status" value="1"/>
</dbReference>
<dbReference type="InterPro" id="IPR004625">
    <property type="entry name" value="PyrdxlKinase"/>
</dbReference>
<dbReference type="InterPro" id="IPR013749">
    <property type="entry name" value="PM/HMP-P_kinase-1"/>
</dbReference>
<keyword evidence="9" id="KW-1185">Reference proteome</keyword>
<keyword evidence="3" id="KW-0808">Transferase</keyword>
<keyword evidence="4" id="KW-0547">Nucleotide-binding</keyword>
<dbReference type="AlphaFoldDB" id="A0AAW1QXW3"/>
<dbReference type="GO" id="GO:0005524">
    <property type="term" value="F:ATP binding"/>
    <property type="evidence" value="ECO:0007669"/>
    <property type="project" value="UniProtKB-KW"/>
</dbReference>
<dbReference type="PANTHER" id="PTHR10534:SF2">
    <property type="entry name" value="PYRIDOXAL KINASE"/>
    <property type="match status" value="1"/>
</dbReference>
<dbReference type="SUPFAM" id="SSF53613">
    <property type="entry name" value="Ribokinase-like"/>
    <property type="match status" value="1"/>
</dbReference>
<dbReference type="EC" id="2.7.1.35" evidence="2"/>
<comment type="similarity">
    <text evidence="1">Belongs to the pyridoxine kinase family.</text>
</comment>
<dbReference type="GO" id="GO:0005829">
    <property type="term" value="C:cytosol"/>
    <property type="evidence" value="ECO:0007669"/>
    <property type="project" value="TreeGrafter"/>
</dbReference>
<evidence type="ECO:0000259" key="7">
    <source>
        <dbReference type="Pfam" id="PF08543"/>
    </source>
</evidence>
<dbReference type="Proteomes" id="UP001438707">
    <property type="component" value="Unassembled WGS sequence"/>
</dbReference>
<evidence type="ECO:0000313" key="9">
    <source>
        <dbReference type="Proteomes" id="UP001438707"/>
    </source>
</evidence>
<dbReference type="GO" id="GO:0009443">
    <property type="term" value="P:pyridoxal 5'-phosphate salvage"/>
    <property type="evidence" value="ECO:0007669"/>
    <property type="project" value="InterPro"/>
</dbReference>
<keyword evidence="6" id="KW-0067">ATP-binding</keyword>